<organism evidence="3 4">
    <name type="scientific">Adlercreutzia wanghongyangiae</name>
    <dbReference type="NCBI Taxonomy" id="3111451"/>
    <lineage>
        <taxon>Bacteria</taxon>
        <taxon>Bacillati</taxon>
        <taxon>Actinomycetota</taxon>
        <taxon>Coriobacteriia</taxon>
        <taxon>Eggerthellales</taxon>
        <taxon>Eggerthellaceae</taxon>
        <taxon>Adlercreutzia</taxon>
    </lineage>
</organism>
<feature type="transmembrane region" description="Helical" evidence="2">
    <location>
        <begin position="21"/>
        <end position="41"/>
    </location>
</feature>
<name>A0ABU6IIC2_9ACTN</name>
<protein>
    <submittedName>
        <fullName evidence="3">Uncharacterized protein</fullName>
    </submittedName>
</protein>
<sequence length="87" mass="10111">MKPRDSRREDARRPQQGGLKPLDYLVFGVVVLTALALVALRICPVDWLWATATILVVALWAWTIHRKSARSKTNRQQEARYKRNQRV</sequence>
<accession>A0ABU6IIC2</accession>
<evidence type="ECO:0000256" key="1">
    <source>
        <dbReference type="SAM" id="MobiDB-lite"/>
    </source>
</evidence>
<dbReference type="Proteomes" id="UP001349994">
    <property type="component" value="Unassembled WGS sequence"/>
</dbReference>
<keyword evidence="2" id="KW-1133">Transmembrane helix</keyword>
<keyword evidence="2" id="KW-0472">Membrane</keyword>
<reference evidence="3 4" key="1">
    <citation type="submission" date="2024-01" db="EMBL/GenBank/DDBJ databases">
        <title>novel species in genus Adlercreutzia.</title>
        <authorList>
            <person name="Liu X."/>
        </authorList>
    </citation>
    <scope>NUCLEOTIDE SEQUENCE [LARGE SCALE GENOMIC DNA]</scope>
    <source>
        <strain evidence="3 4">R7</strain>
    </source>
</reference>
<evidence type="ECO:0000313" key="3">
    <source>
        <dbReference type="EMBL" id="MEC4176213.1"/>
    </source>
</evidence>
<gene>
    <name evidence="3" type="ORF">VIN30_07105</name>
</gene>
<proteinExistence type="predicted"/>
<feature type="transmembrane region" description="Helical" evidence="2">
    <location>
        <begin position="47"/>
        <end position="65"/>
    </location>
</feature>
<keyword evidence="2" id="KW-0812">Transmembrane</keyword>
<feature type="region of interest" description="Disordered" evidence="1">
    <location>
        <begin position="67"/>
        <end position="87"/>
    </location>
</feature>
<evidence type="ECO:0000256" key="2">
    <source>
        <dbReference type="SAM" id="Phobius"/>
    </source>
</evidence>
<dbReference type="RefSeq" id="WP_326426838.1">
    <property type="nucleotide sequence ID" value="NZ_JAYMFF010000013.1"/>
</dbReference>
<comment type="caution">
    <text evidence="3">The sequence shown here is derived from an EMBL/GenBank/DDBJ whole genome shotgun (WGS) entry which is preliminary data.</text>
</comment>
<dbReference type="EMBL" id="JAYMFF010000013">
    <property type="protein sequence ID" value="MEC4176213.1"/>
    <property type="molecule type" value="Genomic_DNA"/>
</dbReference>
<keyword evidence="4" id="KW-1185">Reference proteome</keyword>
<evidence type="ECO:0000313" key="4">
    <source>
        <dbReference type="Proteomes" id="UP001349994"/>
    </source>
</evidence>